<comment type="subcellular location">
    <subcellularLocation>
        <location evidence="1">Membrane</location>
        <topology evidence="1">Multi-pass membrane protein</topology>
    </subcellularLocation>
</comment>
<reference evidence="6 7" key="1">
    <citation type="submission" date="2024-10" db="EMBL/GenBank/DDBJ databases">
        <title>Updated reference genomes for cyclostephanoid diatoms.</title>
        <authorList>
            <person name="Roberts W.R."/>
            <person name="Alverson A.J."/>
        </authorList>
    </citation>
    <scope>NUCLEOTIDE SEQUENCE [LARGE SCALE GENOMIC DNA]</scope>
    <source>
        <strain evidence="6 7">AJA010-31</strain>
    </source>
</reference>
<sequence>MVDLSLKNIFQWAFALSPFPSYLPQYFAMMEQLKSDTEPTDNGYSNSVSIDRGTDSFVRKRQSIGYSNMANSPGSSGFLVPGTPSKSQVEMKGGDEAGMSPATIFILLAAHLMRMLYFHGLILEEQSQLDHHSKRGLIHHIFHKRALAGDELDPDTRTDNMNMLSLKPTATSNMISSLAEFPPIQWDLFGQSCSMIIVQVMLLHAMMRLRRKRHSRHKKKPNCDFGDSDAPHIPQLSPSNGHSNGAQQILYTLTPQPFLQRQFEKMIRGVKSHILHLISPSNILRHHTFLQYMELVCLSSMAVKLMFDYHWYPRYRMVIVEGLKHTSIVLESCLALPQAMKNHAGGTTEGLSLVMVLGWVSGDFFKLCYFLLGSISASDGAQTVEHGGNNVFALGCLLALMVDLVVVMQMVCWYPTADVLHLREKLSQSIRHWRANKDDDAGKSLLINSQSKGRFASAVHLFYAVFRRKPMSTSISSQSLDS</sequence>
<evidence type="ECO:0000256" key="2">
    <source>
        <dbReference type="ARBA" id="ARBA00022692"/>
    </source>
</evidence>
<evidence type="ECO:0000256" key="3">
    <source>
        <dbReference type="ARBA" id="ARBA00022989"/>
    </source>
</evidence>
<dbReference type="Proteomes" id="UP001530400">
    <property type="component" value="Unassembled WGS sequence"/>
</dbReference>
<dbReference type="AlphaFoldDB" id="A0ABD3PAC4"/>
<evidence type="ECO:0000313" key="6">
    <source>
        <dbReference type="EMBL" id="KAL3785048.1"/>
    </source>
</evidence>
<dbReference type="InterPro" id="IPR052241">
    <property type="entry name" value="SLC66/Scramblase_ANY1"/>
</dbReference>
<dbReference type="SMART" id="SM00679">
    <property type="entry name" value="CTNS"/>
    <property type="match status" value="1"/>
</dbReference>
<dbReference type="GO" id="GO:0016020">
    <property type="term" value="C:membrane"/>
    <property type="evidence" value="ECO:0007669"/>
    <property type="project" value="UniProtKB-SubCell"/>
</dbReference>
<evidence type="ECO:0000256" key="4">
    <source>
        <dbReference type="ARBA" id="ARBA00023136"/>
    </source>
</evidence>
<proteinExistence type="predicted"/>
<comment type="caution">
    <text evidence="6">The sequence shown here is derived from an EMBL/GenBank/DDBJ whole genome shotgun (WGS) entry which is preliminary data.</text>
</comment>
<dbReference type="PANTHER" id="PTHR14856:SF9">
    <property type="entry name" value="PQ-LOOP REPEAT-CONTAINING PROTEIN 1"/>
    <property type="match status" value="1"/>
</dbReference>
<dbReference type="EMBL" id="JALLPJ020000704">
    <property type="protein sequence ID" value="KAL3785048.1"/>
    <property type="molecule type" value="Genomic_DNA"/>
</dbReference>
<dbReference type="Pfam" id="PF04193">
    <property type="entry name" value="PQ-loop"/>
    <property type="match status" value="1"/>
</dbReference>
<gene>
    <name evidence="6" type="ORF">ACHAWO_006823</name>
</gene>
<accession>A0ABD3PAC4</accession>
<keyword evidence="4" id="KW-0472">Membrane</keyword>
<keyword evidence="2" id="KW-0812">Transmembrane</keyword>
<evidence type="ECO:0000256" key="1">
    <source>
        <dbReference type="ARBA" id="ARBA00004141"/>
    </source>
</evidence>
<dbReference type="Gene3D" id="1.20.1280.290">
    <property type="match status" value="1"/>
</dbReference>
<dbReference type="InterPro" id="IPR006603">
    <property type="entry name" value="PQ-loop_rpt"/>
</dbReference>
<feature type="region of interest" description="Disordered" evidence="5">
    <location>
        <begin position="214"/>
        <end position="239"/>
    </location>
</feature>
<evidence type="ECO:0000313" key="7">
    <source>
        <dbReference type="Proteomes" id="UP001530400"/>
    </source>
</evidence>
<protein>
    <submittedName>
        <fullName evidence="6">Uncharacterized protein</fullName>
    </submittedName>
</protein>
<dbReference type="PANTHER" id="PTHR14856">
    <property type="entry name" value="PQ-LOOP REPEAT-CONTAINING PROTEIN 1-LIKE PROTEIN"/>
    <property type="match status" value="1"/>
</dbReference>
<evidence type="ECO:0000256" key="5">
    <source>
        <dbReference type="SAM" id="MobiDB-lite"/>
    </source>
</evidence>
<organism evidence="6 7">
    <name type="scientific">Cyclotella atomus</name>
    <dbReference type="NCBI Taxonomy" id="382360"/>
    <lineage>
        <taxon>Eukaryota</taxon>
        <taxon>Sar</taxon>
        <taxon>Stramenopiles</taxon>
        <taxon>Ochrophyta</taxon>
        <taxon>Bacillariophyta</taxon>
        <taxon>Coscinodiscophyceae</taxon>
        <taxon>Thalassiosirophycidae</taxon>
        <taxon>Stephanodiscales</taxon>
        <taxon>Stephanodiscaceae</taxon>
        <taxon>Cyclotella</taxon>
    </lineage>
</organism>
<keyword evidence="7" id="KW-1185">Reference proteome</keyword>
<keyword evidence="3" id="KW-1133">Transmembrane helix</keyword>
<name>A0ABD3PAC4_9STRA</name>